<dbReference type="RefSeq" id="WP_200966334.1">
    <property type="nucleotide sequence ID" value="NZ_BMAQ01000010.1"/>
</dbReference>
<dbReference type="EMBL" id="BMAQ01000010">
    <property type="protein sequence ID" value="GFR38065.1"/>
    <property type="molecule type" value="Genomic_DNA"/>
</dbReference>
<evidence type="ECO:0000256" key="1">
    <source>
        <dbReference type="ARBA" id="ARBA00022475"/>
    </source>
</evidence>
<organism evidence="6 7">
    <name type="scientific">Insulibacter thermoxylanivorax</name>
    <dbReference type="NCBI Taxonomy" id="2749268"/>
    <lineage>
        <taxon>Bacteria</taxon>
        <taxon>Bacillati</taxon>
        <taxon>Bacillota</taxon>
        <taxon>Bacilli</taxon>
        <taxon>Bacillales</taxon>
        <taxon>Paenibacillaceae</taxon>
        <taxon>Insulibacter</taxon>
    </lineage>
</organism>
<name>A0A916QC70_9BACL</name>
<feature type="transmembrane region" description="Helical" evidence="5">
    <location>
        <begin position="219"/>
        <end position="239"/>
    </location>
</feature>
<keyword evidence="4 5" id="KW-0472">Membrane</keyword>
<proteinExistence type="predicted"/>
<dbReference type="PANTHER" id="PTHR35529">
    <property type="entry name" value="MANGANESE EFFLUX PUMP MNTP-RELATED"/>
    <property type="match status" value="1"/>
</dbReference>
<dbReference type="InterPro" id="IPR003810">
    <property type="entry name" value="Mntp/YtaF"/>
</dbReference>
<sequence>MLPYVSIILLACAVSLDSFGVGLNYGMRQIKIPGASILIIGCCSGLMILLSMLLGGLLIPYIPERYAGWIGGMILICIGLWAFVQIWRQRRCQGNDRDDNLAFEDGELPECSTESAELSLPESLEPRKVLHLELRRLGIVIEILRTPSSADRDRSGTISPGEAALLGTALSLDAFGAGIGAVFIGLSPWLTASVIAVFSSVFLRLGIDTGNLASHIAWLGRLTFLPGIILIVLGLSKLLQ</sequence>
<gene>
    <name evidence="6" type="ORF">PRECH8_13610</name>
</gene>
<feature type="transmembrane region" description="Helical" evidence="5">
    <location>
        <begin position="6"/>
        <end position="25"/>
    </location>
</feature>
<accession>A0A916QC70</accession>
<dbReference type="AlphaFoldDB" id="A0A916QC70"/>
<evidence type="ECO:0000256" key="4">
    <source>
        <dbReference type="ARBA" id="ARBA00023136"/>
    </source>
</evidence>
<feature type="transmembrane region" description="Helical" evidence="5">
    <location>
        <begin position="37"/>
        <end position="60"/>
    </location>
</feature>
<evidence type="ECO:0000256" key="2">
    <source>
        <dbReference type="ARBA" id="ARBA00022692"/>
    </source>
</evidence>
<reference evidence="6" key="2">
    <citation type="journal article" date="2021" name="Data Brief">
        <title>Draft genome sequence data of the facultative, thermophilic, xylanolytic bacterium Paenibacillus sp. strain DA-C8.</title>
        <authorList>
            <person name="Chhe C."/>
            <person name="Uke A."/>
            <person name="Baramee S."/>
            <person name="Ungkulpasvich U."/>
            <person name="Tachaapaikoon C."/>
            <person name="Pason P."/>
            <person name="Waeonukul R."/>
            <person name="Ratanakhanokchai K."/>
            <person name="Kosugi A."/>
        </authorList>
    </citation>
    <scope>NUCLEOTIDE SEQUENCE</scope>
    <source>
        <strain evidence="6">DA-C8</strain>
    </source>
</reference>
<evidence type="ECO:0000313" key="6">
    <source>
        <dbReference type="EMBL" id="GFR38065.1"/>
    </source>
</evidence>
<comment type="caution">
    <text evidence="6">The sequence shown here is derived from an EMBL/GenBank/DDBJ whole genome shotgun (WGS) entry which is preliminary data.</text>
</comment>
<evidence type="ECO:0000256" key="3">
    <source>
        <dbReference type="ARBA" id="ARBA00022989"/>
    </source>
</evidence>
<keyword evidence="7" id="KW-1185">Reference proteome</keyword>
<feature type="transmembrane region" description="Helical" evidence="5">
    <location>
        <begin position="66"/>
        <end position="87"/>
    </location>
</feature>
<evidence type="ECO:0000256" key="5">
    <source>
        <dbReference type="SAM" id="Phobius"/>
    </source>
</evidence>
<protein>
    <submittedName>
        <fullName evidence="6">Sporulation membrane protein YtaF</fullName>
    </submittedName>
</protein>
<keyword evidence="2 5" id="KW-0812">Transmembrane</keyword>
<evidence type="ECO:0000313" key="7">
    <source>
        <dbReference type="Proteomes" id="UP000654993"/>
    </source>
</evidence>
<keyword evidence="1" id="KW-1003">Cell membrane</keyword>
<reference evidence="6" key="1">
    <citation type="submission" date="2020-08" db="EMBL/GenBank/DDBJ databases">
        <authorList>
            <person name="Uke A."/>
            <person name="Chhe C."/>
            <person name="Baramee S."/>
            <person name="Kosugi A."/>
        </authorList>
    </citation>
    <scope>NUCLEOTIDE SEQUENCE</scope>
    <source>
        <strain evidence="6">DA-C8</strain>
    </source>
</reference>
<dbReference type="PANTHER" id="PTHR35529:SF2">
    <property type="entry name" value="SPORULATION PROTEIN YTAF-RELATED"/>
    <property type="match status" value="1"/>
</dbReference>
<keyword evidence="3 5" id="KW-1133">Transmembrane helix</keyword>
<dbReference type="Proteomes" id="UP000654993">
    <property type="component" value="Unassembled WGS sequence"/>
</dbReference>
<dbReference type="Pfam" id="PF02659">
    <property type="entry name" value="Mntp"/>
    <property type="match status" value="2"/>
</dbReference>